<feature type="transmembrane region" description="Helical" evidence="2">
    <location>
        <begin position="196"/>
        <end position="212"/>
    </location>
</feature>
<keyword evidence="2" id="KW-0472">Membrane</keyword>
<feature type="compositionally biased region" description="Polar residues" evidence="1">
    <location>
        <begin position="27"/>
        <end position="42"/>
    </location>
</feature>
<dbReference type="Proteomes" id="UP000310066">
    <property type="component" value="Unassembled WGS sequence"/>
</dbReference>
<feature type="transmembrane region" description="Helical" evidence="2">
    <location>
        <begin position="408"/>
        <end position="426"/>
    </location>
</feature>
<name>A0A4U0UP48_9PEZI</name>
<dbReference type="PANTHER" id="PTHR19346:SF4">
    <property type="entry name" value="SUGAR PHOSPHATE TRANSPORTER DOMAIN-CONTAINING PROTEIN"/>
    <property type="match status" value="1"/>
</dbReference>
<evidence type="ECO:0008006" key="5">
    <source>
        <dbReference type="Google" id="ProtNLM"/>
    </source>
</evidence>
<evidence type="ECO:0000313" key="3">
    <source>
        <dbReference type="EMBL" id="TKA37550.1"/>
    </source>
</evidence>
<dbReference type="PANTHER" id="PTHR19346">
    <property type="entry name" value="SUGAR PHOSPHATE TRANSPORTER DOMAIN-CONTAINING PROTEIN"/>
    <property type="match status" value="1"/>
</dbReference>
<reference evidence="3 4" key="1">
    <citation type="submission" date="2017-03" db="EMBL/GenBank/DDBJ databases">
        <title>Genomes of endolithic fungi from Antarctica.</title>
        <authorList>
            <person name="Coleine C."/>
            <person name="Masonjones S."/>
            <person name="Stajich J.E."/>
        </authorList>
    </citation>
    <scope>NUCLEOTIDE SEQUENCE [LARGE SCALE GENOMIC DNA]</scope>
    <source>
        <strain evidence="3 4">CCFEE 5311</strain>
    </source>
</reference>
<dbReference type="OrthoDB" id="10062838at2759"/>
<protein>
    <recommendedName>
        <fullName evidence="5">EamA domain-containing protein</fullName>
    </recommendedName>
</protein>
<keyword evidence="2" id="KW-1133">Transmembrane helix</keyword>
<dbReference type="SUPFAM" id="SSF103481">
    <property type="entry name" value="Multidrug resistance efflux transporter EmrE"/>
    <property type="match status" value="1"/>
</dbReference>
<feature type="transmembrane region" description="Helical" evidence="2">
    <location>
        <begin position="165"/>
        <end position="190"/>
    </location>
</feature>
<accession>A0A4U0UP48</accession>
<comment type="caution">
    <text evidence="3">The sequence shown here is derived from an EMBL/GenBank/DDBJ whole genome shotgun (WGS) entry which is preliminary data.</text>
</comment>
<evidence type="ECO:0000256" key="2">
    <source>
        <dbReference type="SAM" id="Phobius"/>
    </source>
</evidence>
<gene>
    <name evidence="3" type="ORF">B0A54_11508</name>
</gene>
<dbReference type="InterPro" id="IPR037185">
    <property type="entry name" value="EmrE-like"/>
</dbReference>
<proteinExistence type="predicted"/>
<feature type="transmembrane region" description="Helical" evidence="2">
    <location>
        <begin position="297"/>
        <end position="321"/>
    </location>
</feature>
<feature type="region of interest" description="Disordered" evidence="1">
    <location>
        <begin position="26"/>
        <end position="53"/>
    </location>
</feature>
<feature type="transmembrane region" description="Helical" evidence="2">
    <location>
        <begin position="363"/>
        <end position="396"/>
    </location>
</feature>
<evidence type="ECO:0000256" key="1">
    <source>
        <dbReference type="SAM" id="MobiDB-lite"/>
    </source>
</evidence>
<evidence type="ECO:0000313" key="4">
    <source>
        <dbReference type="Proteomes" id="UP000310066"/>
    </source>
</evidence>
<sequence length="435" mass="47489">MAGLSHSGEQTQPFLAPSRESLDIELSNLSGTDPRSNDQTPDNHYAHPSTPALQPNSHPRLIALALIITILGFVVNTESVEYIETQLAYNKPFASMYVTHSSLALPWIVYITFQRFRARRTPYRVWVKEHNNRLREAVSTIDAYATNGPWMVVKLRGRVGGPLDFLLTSMAVLTAVLMLSGISWFVALAWTTPADLTAIYNSSTFFAAAFSVPLLGERLGWCSVVAVGLSVVGTFVIAYGDTTAKHDVEDKVGTSRLFGNIVACLGALAFGLYEVLFKKWACSSRPTSPQQSLPLTLTASALTGFYTFATAWIILIPLHILGVETFVWPSANVWLWLIVAILSGSSMRHLGDLPIAQQHADDVLAVSITMLAVLVVWTDPVFGSFANVLSVFFVALSDWLLFGLTPSLATYVGGGLVIVAFSLLTWDTFIGKKAR</sequence>
<dbReference type="AlphaFoldDB" id="A0A4U0UP48"/>
<feature type="transmembrane region" description="Helical" evidence="2">
    <location>
        <begin position="219"/>
        <end position="237"/>
    </location>
</feature>
<dbReference type="InterPro" id="IPR026505">
    <property type="entry name" value="Solute_c_fam_35_mem_F3/F4"/>
</dbReference>
<keyword evidence="2" id="KW-0812">Transmembrane</keyword>
<feature type="transmembrane region" description="Helical" evidence="2">
    <location>
        <begin position="61"/>
        <end position="80"/>
    </location>
</feature>
<dbReference type="EMBL" id="NAJP01000051">
    <property type="protein sequence ID" value="TKA37550.1"/>
    <property type="molecule type" value="Genomic_DNA"/>
</dbReference>
<organism evidence="3 4">
    <name type="scientific">Friedmanniomyces endolithicus</name>
    <dbReference type="NCBI Taxonomy" id="329885"/>
    <lineage>
        <taxon>Eukaryota</taxon>
        <taxon>Fungi</taxon>
        <taxon>Dikarya</taxon>
        <taxon>Ascomycota</taxon>
        <taxon>Pezizomycotina</taxon>
        <taxon>Dothideomycetes</taxon>
        <taxon>Dothideomycetidae</taxon>
        <taxon>Mycosphaerellales</taxon>
        <taxon>Teratosphaeriaceae</taxon>
        <taxon>Friedmanniomyces</taxon>
    </lineage>
</organism>
<feature type="transmembrane region" description="Helical" evidence="2">
    <location>
        <begin position="257"/>
        <end position="276"/>
    </location>
</feature>
<feature type="transmembrane region" description="Helical" evidence="2">
    <location>
        <begin position="92"/>
        <end position="113"/>
    </location>
</feature>